<accession>A0A4D6LLW2</accession>
<proteinExistence type="predicted"/>
<evidence type="ECO:0000313" key="2">
    <source>
        <dbReference type="EMBL" id="QCD89305.1"/>
    </source>
</evidence>
<dbReference type="EMBL" id="CP039348">
    <property type="protein sequence ID" value="QCD89305.1"/>
    <property type="molecule type" value="Genomic_DNA"/>
</dbReference>
<dbReference type="AlphaFoldDB" id="A0A4D6LLW2"/>
<name>A0A4D6LLW2_VIGUN</name>
<organism evidence="2 3">
    <name type="scientific">Vigna unguiculata</name>
    <name type="common">Cowpea</name>
    <dbReference type="NCBI Taxonomy" id="3917"/>
    <lineage>
        <taxon>Eukaryota</taxon>
        <taxon>Viridiplantae</taxon>
        <taxon>Streptophyta</taxon>
        <taxon>Embryophyta</taxon>
        <taxon>Tracheophyta</taxon>
        <taxon>Spermatophyta</taxon>
        <taxon>Magnoliopsida</taxon>
        <taxon>eudicotyledons</taxon>
        <taxon>Gunneridae</taxon>
        <taxon>Pentapetalae</taxon>
        <taxon>rosids</taxon>
        <taxon>fabids</taxon>
        <taxon>Fabales</taxon>
        <taxon>Fabaceae</taxon>
        <taxon>Papilionoideae</taxon>
        <taxon>50 kb inversion clade</taxon>
        <taxon>NPAAA clade</taxon>
        <taxon>indigoferoid/millettioid clade</taxon>
        <taxon>Phaseoleae</taxon>
        <taxon>Vigna</taxon>
    </lineage>
</organism>
<evidence type="ECO:0000313" key="3">
    <source>
        <dbReference type="Proteomes" id="UP000501690"/>
    </source>
</evidence>
<keyword evidence="3" id="KW-1185">Reference proteome</keyword>
<sequence>MAAKAKTTGNIDVPNLQESLVDVHVHGGTKRKAALPARPGKGKDLKKVRVTLLGPRSSSGTKGPESGLIELPETSVRKDIDINLPEIVINSIESMEPDHLVKYGGIWKQGVDSKKKNLALFQALRKKMAAKAKTTGNIDVPNLQESLVDVHVHGGTKRKAALPARPGKGKDLKKEGHRHQSSGDSYQLYRKYGARSSGEVWWNLEARR</sequence>
<gene>
    <name evidence="2" type="ORF">DEO72_LG4g249</name>
</gene>
<dbReference type="Proteomes" id="UP000501690">
    <property type="component" value="Linkage Group LG4"/>
</dbReference>
<reference evidence="2 3" key="1">
    <citation type="submission" date="2019-04" db="EMBL/GenBank/DDBJ databases">
        <title>An improved genome assembly and genetic linkage map for asparagus bean, Vigna unguiculata ssp. sesquipedialis.</title>
        <authorList>
            <person name="Xia Q."/>
            <person name="Zhang R."/>
            <person name="Dong Y."/>
        </authorList>
    </citation>
    <scope>NUCLEOTIDE SEQUENCE [LARGE SCALE GENOMIC DNA]</scope>
    <source>
        <tissue evidence="2">Leaf</tissue>
    </source>
</reference>
<feature type="region of interest" description="Disordered" evidence="1">
    <location>
        <begin position="156"/>
        <end position="186"/>
    </location>
</feature>
<protein>
    <submittedName>
        <fullName evidence="2">Uncharacterized protein</fullName>
    </submittedName>
</protein>
<evidence type="ECO:0000256" key="1">
    <source>
        <dbReference type="SAM" id="MobiDB-lite"/>
    </source>
</evidence>